<keyword evidence="3" id="KW-1185">Reference proteome</keyword>
<protein>
    <submittedName>
        <fullName evidence="2">Uncharacterized protein</fullName>
    </submittedName>
</protein>
<sequence length="333" mass="38609">MLSQKWDPGIGYELHNGAEDQQRKDLGGSELRSSDLRRFERVFERWNWGFLRMLRVFNWSMISIVIKTELWRFTGIISAYKNIMFPYLMKGNIRSDQGFALIEIWRYWICYHHEWLWKMADWIFNDEIGFEIYVINGRRYVQEEGEIKNPNESEKILPSQDFQEELAKTQAVGSEVISDPMDAEEGLQMIKSLIVEPSTLEDDKVLDMDECRAICLEHVIDMDAADDLPDCSDGEFEEMLKEQDDEEVIPADLENENMEVEKAQVKGDVAKKQGTRKRLFKPSTAGSTKMRIASALVSPRKRAPTKVGTHHEDHSKHQEIKGTSNPKTGMKNP</sequence>
<evidence type="ECO:0000313" key="2">
    <source>
        <dbReference type="EMBL" id="KAH0890621.1"/>
    </source>
</evidence>
<accession>A0ABQ8ADM2</accession>
<organism evidence="2 3">
    <name type="scientific">Brassica napus</name>
    <name type="common">Rape</name>
    <dbReference type="NCBI Taxonomy" id="3708"/>
    <lineage>
        <taxon>Eukaryota</taxon>
        <taxon>Viridiplantae</taxon>
        <taxon>Streptophyta</taxon>
        <taxon>Embryophyta</taxon>
        <taxon>Tracheophyta</taxon>
        <taxon>Spermatophyta</taxon>
        <taxon>Magnoliopsida</taxon>
        <taxon>eudicotyledons</taxon>
        <taxon>Gunneridae</taxon>
        <taxon>Pentapetalae</taxon>
        <taxon>rosids</taxon>
        <taxon>malvids</taxon>
        <taxon>Brassicales</taxon>
        <taxon>Brassicaceae</taxon>
        <taxon>Brassiceae</taxon>
        <taxon>Brassica</taxon>
    </lineage>
</organism>
<gene>
    <name evidence="2" type="ORF">HID58_053050</name>
</gene>
<evidence type="ECO:0000313" key="3">
    <source>
        <dbReference type="Proteomes" id="UP000824890"/>
    </source>
</evidence>
<evidence type="ECO:0000256" key="1">
    <source>
        <dbReference type="SAM" id="MobiDB-lite"/>
    </source>
</evidence>
<dbReference type="EMBL" id="JAGKQM010000013">
    <property type="protein sequence ID" value="KAH0890621.1"/>
    <property type="molecule type" value="Genomic_DNA"/>
</dbReference>
<name>A0ABQ8ADM2_BRANA</name>
<proteinExistence type="predicted"/>
<comment type="caution">
    <text evidence="2">The sequence shown here is derived from an EMBL/GenBank/DDBJ whole genome shotgun (WGS) entry which is preliminary data.</text>
</comment>
<feature type="compositionally biased region" description="Basic and acidic residues" evidence="1">
    <location>
        <begin position="309"/>
        <end position="320"/>
    </location>
</feature>
<reference evidence="2 3" key="1">
    <citation type="submission" date="2021-05" db="EMBL/GenBank/DDBJ databases">
        <title>Genome Assembly of Synthetic Allotetraploid Brassica napus Reveals Homoeologous Exchanges between Subgenomes.</title>
        <authorList>
            <person name="Davis J.T."/>
        </authorList>
    </citation>
    <scope>NUCLEOTIDE SEQUENCE [LARGE SCALE GENOMIC DNA]</scope>
    <source>
        <strain evidence="3">cv. Da-Ae</strain>
        <tissue evidence="2">Seedling</tissue>
    </source>
</reference>
<dbReference type="Proteomes" id="UP000824890">
    <property type="component" value="Unassembled WGS sequence"/>
</dbReference>
<feature type="region of interest" description="Disordered" evidence="1">
    <location>
        <begin position="267"/>
        <end position="333"/>
    </location>
</feature>